<feature type="DNA-binding region" description="H-T-H motif" evidence="4">
    <location>
        <begin position="30"/>
        <end position="49"/>
    </location>
</feature>
<dbReference type="SUPFAM" id="SSF46689">
    <property type="entry name" value="Homeodomain-like"/>
    <property type="match status" value="1"/>
</dbReference>
<dbReference type="InterPro" id="IPR001647">
    <property type="entry name" value="HTH_TetR"/>
</dbReference>
<organism evidence="6 7">
    <name type="scientific">Rhodococcus olei</name>
    <dbReference type="NCBI Taxonomy" id="2161675"/>
    <lineage>
        <taxon>Bacteria</taxon>
        <taxon>Bacillati</taxon>
        <taxon>Actinomycetota</taxon>
        <taxon>Actinomycetes</taxon>
        <taxon>Mycobacteriales</taxon>
        <taxon>Nocardiaceae</taxon>
        <taxon>Rhodococcus</taxon>
    </lineage>
</organism>
<proteinExistence type="predicted"/>
<dbReference type="Pfam" id="PF00440">
    <property type="entry name" value="TetR_N"/>
    <property type="match status" value="1"/>
</dbReference>
<keyword evidence="3" id="KW-0804">Transcription</keyword>
<evidence type="ECO:0000313" key="6">
    <source>
        <dbReference type="EMBL" id="GAA4480475.1"/>
    </source>
</evidence>
<evidence type="ECO:0000259" key="5">
    <source>
        <dbReference type="PROSITE" id="PS50977"/>
    </source>
</evidence>
<dbReference type="InterPro" id="IPR050109">
    <property type="entry name" value="HTH-type_TetR-like_transc_reg"/>
</dbReference>
<dbReference type="Proteomes" id="UP001501183">
    <property type="component" value="Unassembled WGS sequence"/>
</dbReference>
<protein>
    <submittedName>
        <fullName evidence="6">TetR/AcrR family transcriptional regulator</fullName>
    </submittedName>
</protein>
<keyword evidence="2 4" id="KW-0238">DNA-binding</keyword>
<dbReference type="InterPro" id="IPR041479">
    <property type="entry name" value="TetR_CgmR_C"/>
</dbReference>
<sequence length="186" mass="19987">MTDAPEPTTRDRILDALEKLLLTRGLSQVTLESVAAEAGVSKGGLLYHFRSKEALLAGMVRRLGERSDQQLASSGRSVAEWYLQTMDTGATNELALFQSTIAALRSVDGQQGEVQQAVIQMMRSWDDELKAEIGDPVQAEIVRLAGDGIYLAALMGLPQPEPELHRRVVDRLLGREGAGDGGGASG</sequence>
<dbReference type="InterPro" id="IPR009057">
    <property type="entry name" value="Homeodomain-like_sf"/>
</dbReference>
<dbReference type="PANTHER" id="PTHR30055">
    <property type="entry name" value="HTH-TYPE TRANSCRIPTIONAL REGULATOR RUTR"/>
    <property type="match status" value="1"/>
</dbReference>
<dbReference type="PROSITE" id="PS50977">
    <property type="entry name" value="HTH_TETR_2"/>
    <property type="match status" value="1"/>
</dbReference>
<keyword evidence="1" id="KW-0805">Transcription regulation</keyword>
<feature type="domain" description="HTH tetR-type" evidence="5">
    <location>
        <begin position="7"/>
        <end position="67"/>
    </location>
</feature>
<dbReference type="PANTHER" id="PTHR30055:SF234">
    <property type="entry name" value="HTH-TYPE TRANSCRIPTIONAL REGULATOR BETI"/>
    <property type="match status" value="1"/>
</dbReference>
<dbReference type="PRINTS" id="PR00455">
    <property type="entry name" value="HTHTETR"/>
</dbReference>
<dbReference type="EMBL" id="BAABFB010000044">
    <property type="protein sequence ID" value="GAA4480475.1"/>
    <property type="molecule type" value="Genomic_DNA"/>
</dbReference>
<name>A0ABP8P249_9NOCA</name>
<evidence type="ECO:0000256" key="3">
    <source>
        <dbReference type="ARBA" id="ARBA00023163"/>
    </source>
</evidence>
<dbReference type="Gene3D" id="1.10.357.10">
    <property type="entry name" value="Tetracycline Repressor, domain 2"/>
    <property type="match status" value="1"/>
</dbReference>
<gene>
    <name evidence="6" type="ORF">GCM10023094_27070</name>
</gene>
<evidence type="ECO:0000256" key="2">
    <source>
        <dbReference type="ARBA" id="ARBA00023125"/>
    </source>
</evidence>
<keyword evidence="7" id="KW-1185">Reference proteome</keyword>
<evidence type="ECO:0000256" key="1">
    <source>
        <dbReference type="ARBA" id="ARBA00023015"/>
    </source>
</evidence>
<evidence type="ECO:0000256" key="4">
    <source>
        <dbReference type="PROSITE-ProRule" id="PRU00335"/>
    </source>
</evidence>
<evidence type="ECO:0000313" key="7">
    <source>
        <dbReference type="Proteomes" id="UP001501183"/>
    </source>
</evidence>
<reference evidence="7" key="1">
    <citation type="journal article" date="2019" name="Int. J. Syst. Evol. Microbiol.">
        <title>The Global Catalogue of Microorganisms (GCM) 10K type strain sequencing project: providing services to taxonomists for standard genome sequencing and annotation.</title>
        <authorList>
            <consortium name="The Broad Institute Genomics Platform"/>
            <consortium name="The Broad Institute Genome Sequencing Center for Infectious Disease"/>
            <person name="Wu L."/>
            <person name="Ma J."/>
        </authorList>
    </citation>
    <scope>NUCLEOTIDE SEQUENCE [LARGE SCALE GENOMIC DNA]</scope>
    <source>
        <strain evidence="7">JCM 32206</strain>
    </source>
</reference>
<dbReference type="RefSeq" id="WP_345345660.1">
    <property type="nucleotide sequence ID" value="NZ_BAABFB010000044.1"/>
</dbReference>
<dbReference type="Pfam" id="PF17937">
    <property type="entry name" value="TetR_C_28"/>
    <property type="match status" value="1"/>
</dbReference>
<accession>A0ABP8P249</accession>
<comment type="caution">
    <text evidence="6">The sequence shown here is derived from an EMBL/GenBank/DDBJ whole genome shotgun (WGS) entry which is preliminary data.</text>
</comment>